<reference evidence="2" key="1">
    <citation type="submission" date="2020-04" db="EMBL/GenBank/DDBJ databases">
        <title>A desert anoxygenic phototrophic bacterium fixes CO2 using RubisCO under aerobic conditions.</title>
        <authorList>
            <person name="Tang K."/>
        </authorList>
    </citation>
    <scope>NUCLEOTIDE SEQUENCE [LARGE SCALE GENOMIC DNA]</scope>
    <source>
        <strain evidence="2">MIMtkB3</strain>
    </source>
</reference>
<dbReference type="PROSITE" id="PS51257">
    <property type="entry name" value="PROKAR_LIPOPROTEIN"/>
    <property type="match status" value="1"/>
</dbReference>
<protein>
    <recommendedName>
        <fullName evidence="4">Lipoprotein</fullName>
    </recommendedName>
</protein>
<feature type="signal peptide" evidence="1">
    <location>
        <begin position="1"/>
        <end position="22"/>
    </location>
</feature>
<evidence type="ECO:0008006" key="4">
    <source>
        <dbReference type="Google" id="ProtNLM"/>
    </source>
</evidence>
<accession>A0A858RBV8</accession>
<feature type="chain" id="PRO_5032498058" description="Lipoprotein" evidence="1">
    <location>
        <begin position="23"/>
        <end position="283"/>
    </location>
</feature>
<gene>
    <name evidence="2" type="ORF">HHL28_16365</name>
</gene>
<keyword evidence="1" id="KW-0732">Signal</keyword>
<dbReference type="EMBL" id="CP051775">
    <property type="protein sequence ID" value="QJE74436.1"/>
    <property type="molecule type" value="Genomic_DNA"/>
</dbReference>
<sequence length="283" mass="30331">MRQGIVAALLLPLLLGACSAGGPQGSGPVAAPARATVAEAPAPALTDEQLFGISQVAAAVTSPELARPLVRITPDNPDLVWRDGAKGRQVKVASVMPAGSYRKYYLGKATGTSPKGWGTMWVTAAPQLQRFCAAVPGDADAKRRRVQQWLGLRPEANDPWVVEFWVEPASLARPCPNPDITAESCPVDTPQTVARPTCDAKDKACAEKVGFVDWLDSYTRLSVVAGGYPWTRLGYTFDWKPAEGKPPVGETVAFSRYGATEFILRPNQPYEQASATTLGDYCK</sequence>
<evidence type="ECO:0000313" key="3">
    <source>
        <dbReference type="Proteomes" id="UP000501891"/>
    </source>
</evidence>
<proteinExistence type="predicted"/>
<evidence type="ECO:0000256" key="1">
    <source>
        <dbReference type="SAM" id="SignalP"/>
    </source>
</evidence>
<dbReference type="Proteomes" id="UP000501891">
    <property type="component" value="Chromosome"/>
</dbReference>
<name>A0A858RBV8_9PROT</name>
<dbReference type="AlphaFoldDB" id="A0A858RBV8"/>
<evidence type="ECO:0000313" key="2">
    <source>
        <dbReference type="EMBL" id="QJE74436.1"/>
    </source>
</evidence>
<organism evidence="2 3">
    <name type="scientific">Aerophototrophica crusticola</name>
    <dbReference type="NCBI Taxonomy" id="1709002"/>
    <lineage>
        <taxon>Bacteria</taxon>
        <taxon>Pseudomonadati</taxon>
        <taxon>Pseudomonadota</taxon>
        <taxon>Alphaproteobacteria</taxon>
        <taxon>Rhodospirillales</taxon>
        <taxon>Rhodospirillaceae</taxon>
        <taxon>Aerophototrophica</taxon>
    </lineage>
</organism>
<keyword evidence="3" id="KW-1185">Reference proteome</keyword>
<dbReference type="KEGG" id="acru:HHL28_16365"/>